<organism evidence="4 5">
    <name type="scientific">Xanthobacter tagetidis</name>
    <dbReference type="NCBI Taxonomy" id="60216"/>
    <lineage>
        <taxon>Bacteria</taxon>
        <taxon>Pseudomonadati</taxon>
        <taxon>Pseudomonadota</taxon>
        <taxon>Alphaproteobacteria</taxon>
        <taxon>Hyphomicrobiales</taxon>
        <taxon>Xanthobacteraceae</taxon>
        <taxon>Xanthobacter</taxon>
    </lineage>
</organism>
<keyword evidence="2" id="KW-0479">Metal-binding</keyword>
<sequence>MPKMVAQYTEEMFMRLATFRPPGADASRGDATWGLVLGEEVVDVPRAAAGRPGADRFAPTLKGQIARFGTDTSALADLAAALLADRGLAPEARHRLDAVALLPPLPDPGKVICVGKNNRTHLEELKRNQLITEMPEEPTGFIKLNACLVGQDAEVERPDGIVEFDYEPELAFVIARRAHRVRKEDAMDHVFAVSLLNDLTAREIQRREVRSGTRFWTAKNMPGFGPFGPFLVTLDESGDPADMWLSCTVNGRERLRFHTGDQIFQIPDIIAHFSRFVVLEPGDVFTTGSPHGVAVGQPNASELFLRPGDRVEVAAEGLMTLRTSIV</sequence>
<dbReference type="SUPFAM" id="SSF56529">
    <property type="entry name" value="FAH"/>
    <property type="match status" value="1"/>
</dbReference>
<dbReference type="AlphaFoldDB" id="A0A3L7A318"/>
<evidence type="ECO:0000256" key="2">
    <source>
        <dbReference type="ARBA" id="ARBA00022723"/>
    </source>
</evidence>
<dbReference type="PANTHER" id="PTHR42796:SF4">
    <property type="entry name" value="FUMARYLACETOACETATE HYDROLASE DOMAIN-CONTAINING PROTEIN 2A"/>
    <property type="match status" value="1"/>
</dbReference>
<feature type="domain" description="Fumarylacetoacetase-like C-terminal" evidence="3">
    <location>
        <begin position="110"/>
        <end position="325"/>
    </location>
</feature>
<dbReference type="Pfam" id="PF01557">
    <property type="entry name" value="FAA_hydrolase"/>
    <property type="match status" value="1"/>
</dbReference>
<protein>
    <submittedName>
        <fullName evidence="4">Fumarylacetoacetate hydrolase family protein</fullName>
    </submittedName>
</protein>
<evidence type="ECO:0000259" key="3">
    <source>
        <dbReference type="Pfam" id="PF01557"/>
    </source>
</evidence>
<evidence type="ECO:0000313" key="4">
    <source>
        <dbReference type="EMBL" id="RLP74410.1"/>
    </source>
</evidence>
<evidence type="ECO:0000256" key="1">
    <source>
        <dbReference type="ARBA" id="ARBA00010211"/>
    </source>
</evidence>
<dbReference type="EMBL" id="RCTF01000019">
    <property type="protein sequence ID" value="RLP74410.1"/>
    <property type="molecule type" value="Genomic_DNA"/>
</dbReference>
<dbReference type="Proteomes" id="UP000269692">
    <property type="component" value="Unassembled WGS sequence"/>
</dbReference>
<dbReference type="GO" id="GO:0016787">
    <property type="term" value="F:hydrolase activity"/>
    <property type="evidence" value="ECO:0007669"/>
    <property type="project" value="UniProtKB-KW"/>
</dbReference>
<keyword evidence="4" id="KW-0378">Hydrolase</keyword>
<comment type="caution">
    <text evidence="4">The sequence shown here is derived from an EMBL/GenBank/DDBJ whole genome shotgun (WGS) entry which is preliminary data.</text>
</comment>
<dbReference type="PANTHER" id="PTHR42796">
    <property type="entry name" value="FUMARYLACETOACETATE HYDROLASE DOMAIN-CONTAINING PROTEIN 2A-RELATED"/>
    <property type="match status" value="1"/>
</dbReference>
<evidence type="ECO:0000313" key="5">
    <source>
        <dbReference type="Proteomes" id="UP000269692"/>
    </source>
</evidence>
<accession>A0A3L7A318</accession>
<name>A0A3L7A318_9HYPH</name>
<comment type="similarity">
    <text evidence="1">Belongs to the FAH family.</text>
</comment>
<dbReference type="InterPro" id="IPR051121">
    <property type="entry name" value="FAH"/>
</dbReference>
<dbReference type="Gene3D" id="3.90.850.10">
    <property type="entry name" value="Fumarylacetoacetase-like, C-terminal domain"/>
    <property type="match status" value="1"/>
</dbReference>
<dbReference type="GO" id="GO:0046872">
    <property type="term" value="F:metal ion binding"/>
    <property type="evidence" value="ECO:0007669"/>
    <property type="project" value="UniProtKB-KW"/>
</dbReference>
<proteinExistence type="inferred from homology"/>
<reference evidence="4 5" key="1">
    <citation type="submission" date="2018-10" db="EMBL/GenBank/DDBJ databases">
        <title>Xanthobacter tagetidis genome sequencing and assembly.</title>
        <authorList>
            <person name="Maclea K.S."/>
            <person name="Goen A.E."/>
            <person name="Fatima S.A."/>
        </authorList>
    </citation>
    <scope>NUCLEOTIDE SEQUENCE [LARGE SCALE GENOMIC DNA]</scope>
    <source>
        <strain evidence="4 5">ATCC 700314</strain>
    </source>
</reference>
<dbReference type="InterPro" id="IPR036663">
    <property type="entry name" value="Fumarylacetoacetase_C_sf"/>
</dbReference>
<gene>
    <name evidence="4" type="ORF">D9R14_18780</name>
</gene>
<dbReference type="InterPro" id="IPR011234">
    <property type="entry name" value="Fumarylacetoacetase-like_C"/>
</dbReference>
<dbReference type="GO" id="GO:0044281">
    <property type="term" value="P:small molecule metabolic process"/>
    <property type="evidence" value="ECO:0007669"/>
    <property type="project" value="UniProtKB-ARBA"/>
</dbReference>
<keyword evidence="5" id="KW-1185">Reference proteome</keyword>